<evidence type="ECO:0000313" key="1">
    <source>
        <dbReference type="EMBL" id="KAF6410408.1"/>
    </source>
</evidence>
<protein>
    <submittedName>
        <fullName evidence="1">Uncharacterized protein</fullName>
    </submittedName>
</protein>
<gene>
    <name evidence="1" type="ORF">HJG63_008968</name>
</gene>
<keyword evidence="2" id="KW-1185">Reference proteome</keyword>
<evidence type="ECO:0000313" key="2">
    <source>
        <dbReference type="Proteomes" id="UP000593571"/>
    </source>
</evidence>
<reference evidence="1 2" key="1">
    <citation type="journal article" date="2020" name="Nature">
        <title>Six reference-quality genomes reveal evolution of bat adaptations.</title>
        <authorList>
            <person name="Jebb D."/>
            <person name="Huang Z."/>
            <person name="Pippel M."/>
            <person name="Hughes G.M."/>
            <person name="Lavrichenko K."/>
            <person name="Devanna P."/>
            <person name="Winkler S."/>
            <person name="Jermiin L.S."/>
            <person name="Skirmuntt E.C."/>
            <person name="Katzourakis A."/>
            <person name="Burkitt-Gray L."/>
            <person name="Ray D.A."/>
            <person name="Sullivan K.A.M."/>
            <person name="Roscito J.G."/>
            <person name="Kirilenko B.M."/>
            <person name="Davalos L.M."/>
            <person name="Corthals A.P."/>
            <person name="Power M.L."/>
            <person name="Jones G."/>
            <person name="Ransome R.D."/>
            <person name="Dechmann D.K.N."/>
            <person name="Locatelli A.G."/>
            <person name="Puechmaille S.J."/>
            <person name="Fedrigo O."/>
            <person name="Jarvis E.D."/>
            <person name="Hiller M."/>
            <person name="Vernes S.C."/>
            <person name="Myers E.W."/>
            <person name="Teeling E.C."/>
        </authorList>
    </citation>
    <scope>NUCLEOTIDE SEQUENCE [LARGE SCALE GENOMIC DNA]</scope>
    <source>
        <strain evidence="1">MRouAeg1</strain>
        <tissue evidence="1">Muscle</tissue>
    </source>
</reference>
<dbReference type="EMBL" id="JACASE010000014">
    <property type="protein sequence ID" value="KAF6410408.1"/>
    <property type="molecule type" value="Genomic_DNA"/>
</dbReference>
<organism evidence="1 2">
    <name type="scientific">Rousettus aegyptiacus</name>
    <name type="common">Egyptian fruit bat</name>
    <name type="synonym">Pteropus aegyptiacus</name>
    <dbReference type="NCBI Taxonomy" id="9407"/>
    <lineage>
        <taxon>Eukaryota</taxon>
        <taxon>Metazoa</taxon>
        <taxon>Chordata</taxon>
        <taxon>Craniata</taxon>
        <taxon>Vertebrata</taxon>
        <taxon>Euteleostomi</taxon>
        <taxon>Mammalia</taxon>
        <taxon>Eutheria</taxon>
        <taxon>Laurasiatheria</taxon>
        <taxon>Chiroptera</taxon>
        <taxon>Yinpterochiroptera</taxon>
        <taxon>Pteropodoidea</taxon>
        <taxon>Pteropodidae</taxon>
        <taxon>Rousettinae</taxon>
        <taxon>Rousettus</taxon>
    </lineage>
</organism>
<sequence>MSFHFVLDVRAFSRLLSRPHLSPSLCYLLWGNALFCRPIYCQPRPNSEWETWWLTTGSRALPGSQRVQPLPPGAPQARGSRARGWLTAHFAAVAGIQMERRAPCYSGYLRFSCQSLKFPVVCSI</sequence>
<name>A0A7J8CHU3_ROUAE</name>
<accession>A0A7J8CHU3</accession>
<dbReference type="AlphaFoldDB" id="A0A7J8CHU3"/>
<comment type="caution">
    <text evidence="1">The sequence shown here is derived from an EMBL/GenBank/DDBJ whole genome shotgun (WGS) entry which is preliminary data.</text>
</comment>
<proteinExistence type="predicted"/>
<dbReference type="Proteomes" id="UP000593571">
    <property type="component" value="Unassembled WGS sequence"/>
</dbReference>